<dbReference type="InterPro" id="IPR018640">
    <property type="entry name" value="DUF2063"/>
</dbReference>
<comment type="caution">
    <text evidence="2">The sequence shown here is derived from an EMBL/GenBank/DDBJ whole genome shotgun (WGS) entry which is preliminary data.</text>
</comment>
<name>A0A944CE64_9HYPH</name>
<evidence type="ECO:0000313" key="3">
    <source>
        <dbReference type="Proteomes" id="UP000705379"/>
    </source>
</evidence>
<dbReference type="Proteomes" id="UP000705379">
    <property type="component" value="Unassembled WGS sequence"/>
</dbReference>
<dbReference type="Gene3D" id="1.10.150.690">
    <property type="entry name" value="DUF2063"/>
    <property type="match status" value="1"/>
</dbReference>
<reference evidence="2" key="2">
    <citation type="journal article" date="2021" name="Microorganisms">
        <title>Bacterial Dimethylsulfoniopropionate Biosynthesis in the East China Sea.</title>
        <authorList>
            <person name="Liu J."/>
            <person name="Zhang Y."/>
            <person name="Liu J."/>
            <person name="Zhong H."/>
            <person name="Williams B.T."/>
            <person name="Zheng Y."/>
            <person name="Curson A.R.J."/>
            <person name="Sun C."/>
            <person name="Sun H."/>
            <person name="Song D."/>
            <person name="Wagner Mackenzie B."/>
            <person name="Bermejo Martinez A."/>
            <person name="Todd J.D."/>
            <person name="Zhang X.H."/>
        </authorList>
    </citation>
    <scope>NUCLEOTIDE SEQUENCE</scope>
    <source>
        <strain evidence="2">AESS21</strain>
    </source>
</reference>
<reference evidence="2" key="1">
    <citation type="submission" date="2018-08" db="EMBL/GenBank/DDBJ databases">
        <authorList>
            <person name="Jin W."/>
            <person name="Wang H."/>
            <person name="Yang Y."/>
            <person name="Li M."/>
            <person name="Liu J."/>
        </authorList>
    </citation>
    <scope>NUCLEOTIDE SEQUENCE</scope>
    <source>
        <strain evidence="2">AESS21</strain>
    </source>
</reference>
<evidence type="ECO:0000313" key="2">
    <source>
        <dbReference type="EMBL" id="MBS8261019.1"/>
    </source>
</evidence>
<dbReference type="AlphaFoldDB" id="A0A944CE64"/>
<proteinExistence type="predicted"/>
<dbReference type="Pfam" id="PF09836">
    <property type="entry name" value="DUF2063"/>
    <property type="match status" value="1"/>
</dbReference>
<accession>A0A944CE64</accession>
<sequence length="275" mass="29893">MPQIQFWLDVAKRRRGLSADGQPAALALPEFGEALLDTSLPVPSGVVGPDGKPAPKRFSVYRNNVVVSLVEAIEQTFPSVQRMIGEDYFKALARAFVVENPPQSPVLMWYGAEFPAFLETFEPLAAYPYLTDVARIEWNWLQAYHAEDATPLSPEELAEVAPDALGNMTFKIHPAAIVVESAWPILSFVAVNRFLPDDDMAIDLKDAQSVLITRPDLDVELMLLRPGGALFLEQLRSGSSLGQAAEAASAGAESFDLSGVLTDFLSAGVFRTLAS</sequence>
<protein>
    <submittedName>
        <fullName evidence="2">DUF2063 domain-containing protein</fullName>
    </submittedName>
</protein>
<feature type="domain" description="Putative DNA-binding" evidence="1">
    <location>
        <begin position="31"/>
        <end position="118"/>
    </location>
</feature>
<dbReference type="EMBL" id="QTKU01000002">
    <property type="protein sequence ID" value="MBS8261019.1"/>
    <property type="molecule type" value="Genomic_DNA"/>
</dbReference>
<dbReference type="InterPro" id="IPR044922">
    <property type="entry name" value="DUF2063_N_sf"/>
</dbReference>
<organism evidence="2 3">
    <name type="scientific">Roseibium polysiphoniae</name>
    <dbReference type="NCBI Taxonomy" id="2571221"/>
    <lineage>
        <taxon>Bacteria</taxon>
        <taxon>Pseudomonadati</taxon>
        <taxon>Pseudomonadota</taxon>
        <taxon>Alphaproteobacteria</taxon>
        <taxon>Hyphomicrobiales</taxon>
        <taxon>Stappiaceae</taxon>
        <taxon>Roseibium</taxon>
    </lineage>
</organism>
<evidence type="ECO:0000259" key="1">
    <source>
        <dbReference type="Pfam" id="PF09836"/>
    </source>
</evidence>
<gene>
    <name evidence="2" type="ORF">DYI23_12385</name>
</gene>